<dbReference type="Proteomes" id="UP000054010">
    <property type="component" value="Unassembled WGS sequence"/>
</dbReference>
<dbReference type="Gene3D" id="3.40.50.170">
    <property type="entry name" value="Formyl transferase, N-terminal domain"/>
    <property type="match status" value="1"/>
</dbReference>
<evidence type="ECO:0000256" key="3">
    <source>
        <dbReference type="ARBA" id="ARBA00022755"/>
    </source>
</evidence>
<dbReference type="EC" id="2.1.2.2" evidence="4"/>
<dbReference type="GO" id="GO:0004644">
    <property type="term" value="F:phosphoribosylglycinamide formyltransferase activity"/>
    <property type="evidence" value="ECO:0007669"/>
    <property type="project" value="UniProtKB-UniRule"/>
</dbReference>
<accession>E1IGU2</accession>
<comment type="catalytic activity">
    <reaction evidence="4">
        <text>N(1)-(5-phospho-beta-D-ribosyl)glycinamide + (6R)-10-formyltetrahydrofolate = N(2)-formyl-N(1)-(5-phospho-beta-D-ribosyl)glycinamide + (6S)-5,6,7,8-tetrahydrofolate + H(+)</text>
        <dbReference type="Rhea" id="RHEA:15053"/>
        <dbReference type="ChEBI" id="CHEBI:15378"/>
        <dbReference type="ChEBI" id="CHEBI:57453"/>
        <dbReference type="ChEBI" id="CHEBI:143788"/>
        <dbReference type="ChEBI" id="CHEBI:147286"/>
        <dbReference type="ChEBI" id="CHEBI:195366"/>
        <dbReference type="EC" id="2.1.2.2"/>
    </reaction>
</comment>
<dbReference type="SUPFAM" id="SSF53328">
    <property type="entry name" value="Formyltransferase"/>
    <property type="match status" value="1"/>
</dbReference>
<feature type="binding site" evidence="4">
    <location>
        <position position="115"/>
    </location>
    <ligand>
        <name>(6R)-10-formyltetrahydrofolate</name>
        <dbReference type="ChEBI" id="CHEBI:195366"/>
    </ligand>
</feature>
<dbReference type="InterPro" id="IPR036477">
    <property type="entry name" value="Formyl_transf_N_sf"/>
</dbReference>
<reference evidence="6 7" key="1">
    <citation type="journal article" date="2011" name="J. Bacteriol.">
        <title>Draft genome sequence of the anoxygenic filamentous phototrophic bacterium Oscillochloris trichoides subsp. DG-6.</title>
        <authorList>
            <person name="Kuznetsov B.B."/>
            <person name="Ivanovsky R.N."/>
            <person name="Keppen O.I."/>
            <person name="Sukhacheva M.V."/>
            <person name="Bumazhkin B.K."/>
            <person name="Patutina E.O."/>
            <person name="Beletsky A.V."/>
            <person name="Mardanov A.V."/>
            <person name="Baslerov R.V."/>
            <person name="Panteleeva A.N."/>
            <person name="Kolganova T.V."/>
            <person name="Ravin N.V."/>
            <person name="Skryabin K.G."/>
        </authorList>
    </citation>
    <scope>NUCLEOTIDE SEQUENCE [LARGE SCALE GENOMIC DNA]</scope>
    <source>
        <strain evidence="6 7">DG-6</strain>
    </source>
</reference>
<feature type="site" description="Raises pKa of active site His" evidence="4">
    <location>
        <position position="169"/>
    </location>
</feature>
<keyword evidence="2 4" id="KW-0808">Transferase</keyword>
<evidence type="ECO:0000256" key="2">
    <source>
        <dbReference type="ARBA" id="ARBA00022679"/>
    </source>
</evidence>
<evidence type="ECO:0000259" key="5">
    <source>
        <dbReference type="Pfam" id="PF00551"/>
    </source>
</evidence>
<dbReference type="AlphaFoldDB" id="E1IGU2"/>
<feature type="active site" description="Proton donor" evidence="4">
    <location>
        <position position="117"/>
    </location>
</feature>
<organism evidence="6 7">
    <name type="scientific">Oscillochloris trichoides DG-6</name>
    <dbReference type="NCBI Taxonomy" id="765420"/>
    <lineage>
        <taxon>Bacteria</taxon>
        <taxon>Bacillati</taxon>
        <taxon>Chloroflexota</taxon>
        <taxon>Chloroflexia</taxon>
        <taxon>Chloroflexales</taxon>
        <taxon>Chloroflexineae</taxon>
        <taxon>Oscillochloridaceae</taxon>
        <taxon>Oscillochloris</taxon>
    </lineage>
</organism>
<name>E1IGU2_9CHLR</name>
<comment type="similarity">
    <text evidence="4">Belongs to the GART family.</text>
</comment>
<dbReference type="eggNOG" id="COG0299">
    <property type="taxonomic scope" value="Bacteria"/>
</dbReference>
<feature type="binding site" evidence="4">
    <location>
        <begin position="12"/>
        <end position="14"/>
    </location>
    <ligand>
        <name>N(1)-(5-phospho-beta-D-ribosyl)glycinamide</name>
        <dbReference type="ChEBI" id="CHEBI:143788"/>
    </ligand>
</feature>
<protein>
    <recommendedName>
        <fullName evidence="4">Phosphoribosylglycinamide formyltransferase</fullName>
        <ecNumber evidence="4">2.1.2.2</ecNumber>
    </recommendedName>
    <alternativeName>
        <fullName evidence="4">5'-phosphoribosylglycinamide transformylase</fullName>
    </alternativeName>
    <alternativeName>
        <fullName evidence="4">GAR transformylase</fullName>
        <shortName evidence="4">GART</shortName>
    </alternativeName>
</protein>
<feature type="binding site" evidence="4">
    <location>
        <position position="73"/>
    </location>
    <ligand>
        <name>(6R)-10-formyltetrahydrofolate</name>
        <dbReference type="ChEBI" id="CHEBI:195366"/>
    </ligand>
</feature>
<evidence type="ECO:0000256" key="1">
    <source>
        <dbReference type="ARBA" id="ARBA00005054"/>
    </source>
</evidence>
<proteinExistence type="inferred from homology"/>
<keyword evidence="3 4" id="KW-0658">Purine biosynthesis</keyword>
<feature type="binding site" evidence="4">
    <location>
        <begin position="98"/>
        <end position="101"/>
    </location>
    <ligand>
        <name>(6R)-10-formyltetrahydrofolate</name>
        <dbReference type="ChEBI" id="CHEBI:195366"/>
    </ligand>
</feature>
<dbReference type="InterPro" id="IPR004607">
    <property type="entry name" value="GART"/>
</dbReference>
<sequence length="219" mass="23001">MYSIAVLISGSGSNLQALFDAQDAGDLGGAEVNLVVSDRADAYGLQRALKRGVAAAHVPLPAAPAGAARRAARAAWEERLAAVVATFQPDLVVLAGFMRILSPIFLQHFPDRVINQHPALLPADGGETVLTSSGLRIPALRGAHVVPDALRLGLNITGCTVHRVTPRVDDGPILAQTEVPILPTDDESSLHERIKIAERQLIVQVVRELATSGSLAGQG</sequence>
<comment type="caution">
    <text evidence="6">The sequence shown here is derived from an EMBL/GenBank/DDBJ whole genome shotgun (WGS) entry which is preliminary data.</text>
</comment>
<dbReference type="OrthoDB" id="9806170at2"/>
<dbReference type="GO" id="GO:0005829">
    <property type="term" value="C:cytosol"/>
    <property type="evidence" value="ECO:0007669"/>
    <property type="project" value="TreeGrafter"/>
</dbReference>
<evidence type="ECO:0000313" key="7">
    <source>
        <dbReference type="Proteomes" id="UP000054010"/>
    </source>
</evidence>
<dbReference type="PANTHER" id="PTHR43369:SF2">
    <property type="entry name" value="PHOSPHORIBOSYLGLYCINAMIDE FORMYLTRANSFERASE"/>
    <property type="match status" value="1"/>
</dbReference>
<dbReference type="InterPro" id="IPR002376">
    <property type="entry name" value="Formyl_transf_N"/>
</dbReference>
<dbReference type="EMBL" id="ADVR01000112">
    <property type="protein sequence ID" value="EFO79417.1"/>
    <property type="molecule type" value="Genomic_DNA"/>
</dbReference>
<dbReference type="UniPathway" id="UPA00074">
    <property type="reaction ID" value="UER00126"/>
</dbReference>
<feature type="domain" description="Formyl transferase N-terminal" evidence="5">
    <location>
        <begin position="4"/>
        <end position="206"/>
    </location>
</feature>
<gene>
    <name evidence="4" type="primary">purN</name>
    <name evidence="6" type="ORF">OSCT_2543</name>
</gene>
<dbReference type="PANTHER" id="PTHR43369">
    <property type="entry name" value="PHOSPHORIBOSYLGLYCINAMIDE FORMYLTRANSFERASE"/>
    <property type="match status" value="1"/>
</dbReference>
<comment type="pathway">
    <text evidence="1 4">Purine metabolism; IMP biosynthesis via de novo pathway; N(2)-formyl-N(1)-(5-phospho-D-ribosyl)glycinamide from N(1)-(5-phospho-D-ribosyl)glycinamide (10-formyl THF route): step 1/1.</text>
</comment>
<dbReference type="HAMAP" id="MF_01930">
    <property type="entry name" value="PurN"/>
    <property type="match status" value="1"/>
</dbReference>
<dbReference type="HOGENOM" id="CLU_038395_1_0_0"/>
<evidence type="ECO:0000313" key="6">
    <source>
        <dbReference type="EMBL" id="EFO79417.1"/>
    </source>
</evidence>
<keyword evidence="7" id="KW-1185">Reference proteome</keyword>
<dbReference type="CDD" id="cd08645">
    <property type="entry name" value="FMT_core_GART"/>
    <property type="match status" value="1"/>
</dbReference>
<dbReference type="STRING" id="765420.OSCT_2543"/>
<dbReference type="Pfam" id="PF00551">
    <property type="entry name" value="Formyl_trans_N"/>
    <property type="match status" value="1"/>
</dbReference>
<comment type="function">
    <text evidence="4">Catalyzes the transfer of a formyl group from 10-formyltetrahydrofolate to 5-phospho-ribosyl-glycinamide (GAR), producing 5-phospho-ribosyl-N-formylglycinamide (FGAR) and tetrahydrofolate.</text>
</comment>
<dbReference type="GO" id="GO:0006189">
    <property type="term" value="P:'de novo' IMP biosynthetic process"/>
    <property type="evidence" value="ECO:0007669"/>
    <property type="project" value="UniProtKB-UniRule"/>
</dbReference>
<evidence type="ECO:0000256" key="4">
    <source>
        <dbReference type="HAMAP-Rule" id="MF_01930"/>
    </source>
</evidence>